<dbReference type="EMBL" id="JBHSXS010000005">
    <property type="protein sequence ID" value="MFC6880431.1"/>
    <property type="molecule type" value="Genomic_DNA"/>
</dbReference>
<evidence type="ECO:0000256" key="1">
    <source>
        <dbReference type="SAM" id="MobiDB-lite"/>
    </source>
</evidence>
<name>A0ABW2CIK8_9ACTN</name>
<organism evidence="2 3">
    <name type="scientific">Actinomadura yumaensis</name>
    <dbReference type="NCBI Taxonomy" id="111807"/>
    <lineage>
        <taxon>Bacteria</taxon>
        <taxon>Bacillati</taxon>
        <taxon>Actinomycetota</taxon>
        <taxon>Actinomycetes</taxon>
        <taxon>Streptosporangiales</taxon>
        <taxon>Thermomonosporaceae</taxon>
        <taxon>Actinomadura</taxon>
    </lineage>
</organism>
<dbReference type="RefSeq" id="WP_160820959.1">
    <property type="nucleotide sequence ID" value="NZ_JBHSXE010000001.1"/>
</dbReference>
<feature type="compositionally biased region" description="Basic and acidic residues" evidence="1">
    <location>
        <begin position="7"/>
        <end position="25"/>
    </location>
</feature>
<keyword evidence="3" id="KW-1185">Reference proteome</keyword>
<feature type="compositionally biased region" description="Basic and acidic residues" evidence="1">
    <location>
        <begin position="54"/>
        <end position="63"/>
    </location>
</feature>
<protein>
    <submittedName>
        <fullName evidence="2">Uncharacterized protein</fullName>
    </submittedName>
</protein>
<evidence type="ECO:0000313" key="2">
    <source>
        <dbReference type="EMBL" id="MFC6880431.1"/>
    </source>
</evidence>
<proteinExistence type="predicted"/>
<feature type="region of interest" description="Disordered" evidence="1">
    <location>
        <begin position="1"/>
        <end position="63"/>
    </location>
</feature>
<evidence type="ECO:0000313" key="3">
    <source>
        <dbReference type="Proteomes" id="UP001596380"/>
    </source>
</evidence>
<reference evidence="3" key="1">
    <citation type="journal article" date="2019" name="Int. J. Syst. Evol. Microbiol.">
        <title>The Global Catalogue of Microorganisms (GCM) 10K type strain sequencing project: providing services to taxonomists for standard genome sequencing and annotation.</title>
        <authorList>
            <consortium name="The Broad Institute Genomics Platform"/>
            <consortium name="The Broad Institute Genome Sequencing Center for Infectious Disease"/>
            <person name="Wu L."/>
            <person name="Ma J."/>
        </authorList>
    </citation>
    <scope>NUCLEOTIDE SEQUENCE [LARGE SCALE GENOMIC DNA]</scope>
    <source>
        <strain evidence="3">JCM 3369</strain>
    </source>
</reference>
<accession>A0ABW2CIK8</accession>
<dbReference type="Proteomes" id="UP001596380">
    <property type="component" value="Unassembled WGS sequence"/>
</dbReference>
<sequence length="63" mass="6814">MTTPEENAPKTEKTDQVLGREDGRDRRKGKGGRPDGGERTAVGAALQEAMDESGQDRDDLTGR</sequence>
<comment type="caution">
    <text evidence="2">The sequence shown here is derived from an EMBL/GenBank/DDBJ whole genome shotgun (WGS) entry which is preliminary data.</text>
</comment>
<gene>
    <name evidence="2" type="ORF">ACFQKB_11730</name>
</gene>